<keyword evidence="3" id="KW-1185">Reference proteome</keyword>
<gene>
    <name evidence="2" type="ORF">AMD01_17795</name>
</gene>
<dbReference type="STRING" id="284581.AMD01_17795"/>
<evidence type="ECO:0000313" key="3">
    <source>
        <dbReference type="Proteomes" id="UP000037558"/>
    </source>
</evidence>
<dbReference type="Pfam" id="PF01969">
    <property type="entry name" value="Ni_insertion"/>
    <property type="match status" value="1"/>
</dbReference>
<keyword evidence="1" id="KW-0533">Nickel</keyword>
<dbReference type="InterPro" id="IPR002822">
    <property type="entry name" value="Ni_insertion"/>
</dbReference>
<accession>A0A0M0KVZ2</accession>
<dbReference type="OrthoDB" id="9765625at2"/>
<sequence length="154" mass="18097">MSFSHKEEHVDYDMLKLEVNLDDISGEWLGYVMDQLFEAGANDVFYTPIYMKKNRPGVMLQVLCSTQFLEEIERIVFQETTTLGVRYYGVNVHRLERSFYSVNTPWGEVAVKKGTYKGKVVQHAPEYEDCNNIARTHRVPLKHVYQEVWKQIQN</sequence>
<dbReference type="AlphaFoldDB" id="A0A0M0KVZ2"/>
<evidence type="ECO:0000256" key="1">
    <source>
        <dbReference type="ARBA" id="ARBA00022596"/>
    </source>
</evidence>
<protein>
    <recommendedName>
        <fullName evidence="4">DUF111 family protein</fullName>
    </recommendedName>
</protein>
<dbReference type="PANTHER" id="PTHR36566:SF1">
    <property type="entry name" value="PYRIDINIUM-3,5-BISTHIOCARBOXYLIC ACID MONONUCLEOTIDE NICKEL INSERTION PROTEIN"/>
    <property type="match status" value="1"/>
</dbReference>
<name>A0A0M0KVZ2_9BACI</name>
<comment type="caution">
    <text evidence="2">The sequence shown here is derived from an EMBL/GenBank/DDBJ whole genome shotgun (WGS) entry which is preliminary data.</text>
</comment>
<proteinExistence type="predicted"/>
<reference evidence="3" key="1">
    <citation type="submission" date="2015-08" db="EMBL/GenBank/DDBJ databases">
        <title>Fjat-14210 dsm16467.</title>
        <authorList>
            <person name="Liu B."/>
            <person name="Wang J."/>
            <person name="Zhu Y."/>
            <person name="Liu G."/>
            <person name="Chen Q."/>
            <person name="Chen Z."/>
            <person name="Lan J."/>
            <person name="Che J."/>
            <person name="Ge C."/>
            <person name="Shi H."/>
            <person name="Pan Z."/>
            <person name="Liu X."/>
        </authorList>
    </citation>
    <scope>NUCLEOTIDE SEQUENCE [LARGE SCALE GENOMIC DNA]</scope>
    <source>
        <strain evidence="3">DSM 16467</strain>
    </source>
</reference>
<dbReference type="EMBL" id="LILC01000023">
    <property type="protein sequence ID" value="KOO42985.1"/>
    <property type="molecule type" value="Genomic_DNA"/>
</dbReference>
<evidence type="ECO:0000313" key="2">
    <source>
        <dbReference type="EMBL" id="KOO42985.1"/>
    </source>
</evidence>
<dbReference type="Gene3D" id="3.30.70.1380">
    <property type="entry name" value="Transcriptional regulatory protein pf0864 domain like"/>
    <property type="match status" value="1"/>
</dbReference>
<dbReference type="PANTHER" id="PTHR36566">
    <property type="entry name" value="NICKEL INSERTION PROTEIN-RELATED"/>
    <property type="match status" value="1"/>
</dbReference>
<evidence type="ECO:0008006" key="4">
    <source>
        <dbReference type="Google" id="ProtNLM"/>
    </source>
</evidence>
<dbReference type="Gene3D" id="3.10.20.300">
    <property type="entry name" value="mk0293 like domain"/>
    <property type="match status" value="1"/>
</dbReference>
<dbReference type="PATRIC" id="fig|284581.3.peg.3071"/>
<organism evidence="2 3">
    <name type="scientific">Priestia koreensis</name>
    <dbReference type="NCBI Taxonomy" id="284581"/>
    <lineage>
        <taxon>Bacteria</taxon>
        <taxon>Bacillati</taxon>
        <taxon>Bacillota</taxon>
        <taxon>Bacilli</taxon>
        <taxon>Bacillales</taxon>
        <taxon>Bacillaceae</taxon>
        <taxon>Priestia</taxon>
    </lineage>
</organism>
<dbReference type="Proteomes" id="UP000037558">
    <property type="component" value="Unassembled WGS sequence"/>
</dbReference>